<gene>
    <name evidence="1" type="ORF">HGRIS_010345</name>
</gene>
<organism evidence="1 2">
    <name type="scientific">Hohenbuehelia grisea</name>
    <dbReference type="NCBI Taxonomy" id="104357"/>
    <lineage>
        <taxon>Eukaryota</taxon>
        <taxon>Fungi</taxon>
        <taxon>Dikarya</taxon>
        <taxon>Basidiomycota</taxon>
        <taxon>Agaricomycotina</taxon>
        <taxon>Agaricomycetes</taxon>
        <taxon>Agaricomycetidae</taxon>
        <taxon>Agaricales</taxon>
        <taxon>Pleurotineae</taxon>
        <taxon>Pleurotaceae</taxon>
        <taxon>Hohenbuehelia</taxon>
    </lineage>
</organism>
<protein>
    <submittedName>
        <fullName evidence="1">Uncharacterized protein</fullName>
    </submittedName>
</protein>
<evidence type="ECO:0000313" key="2">
    <source>
        <dbReference type="Proteomes" id="UP001556367"/>
    </source>
</evidence>
<proteinExistence type="predicted"/>
<comment type="caution">
    <text evidence="1">The sequence shown here is derived from an EMBL/GenBank/DDBJ whole genome shotgun (WGS) entry which is preliminary data.</text>
</comment>
<keyword evidence="2" id="KW-1185">Reference proteome</keyword>
<sequence length="495" mass="55895">MATLHQYASLQGRSRLASSHRTSFLGADSFTTKSASLYTTTTVGTAYGIGSTAGKAIYTLGKTVLRSWDAVVIGRRLKTIEARMKAVLASILDVPLCVQERKELQDMYLDLLEFSRPGLYGQGIQKRALNMLLEQTGWYDVHGLALAMTSLLKAQPIELKLLIFEFLFGRTLDRYQVLSDNTGRIVGTYPVVQQPAFDRERVAPFLSLLTHVVSTNAFSCEIILEAGFLDAMYAMLSGNESDEVDWPPLHPYDTDMQTHLLNACAASLVAIDAHLEHRHELASHKITSLWCSLVTDLERELASPASHHHNNSSSPWDDLLEAGAFYHLILFSRDSRTGAARLGTVLDTMSYDGRIHVYNLTLKSIKRIFHTQYPPHWLPPHRDPYLSRQAELLLALYLVSTLGRDKDALVALGLVTFLTAILQWELRVNHLYLLQLRDWIDWDPQLDADSENTLTYLRENGLDDLFPPPSFHSSVYIMIRGIFSAFWPEWFPLKS</sequence>
<name>A0ABR3J415_9AGAR</name>
<dbReference type="Proteomes" id="UP001556367">
    <property type="component" value="Unassembled WGS sequence"/>
</dbReference>
<accession>A0ABR3J415</accession>
<evidence type="ECO:0000313" key="1">
    <source>
        <dbReference type="EMBL" id="KAL0950384.1"/>
    </source>
</evidence>
<reference evidence="2" key="1">
    <citation type="submission" date="2024-06" db="EMBL/GenBank/DDBJ databases">
        <title>Multi-omics analyses provide insights into the biosynthesis of the anticancer antibiotic pleurotin in Hohenbuehelia grisea.</title>
        <authorList>
            <person name="Weaver J.A."/>
            <person name="Alberti F."/>
        </authorList>
    </citation>
    <scope>NUCLEOTIDE SEQUENCE [LARGE SCALE GENOMIC DNA]</scope>
    <source>
        <strain evidence="2">T-177</strain>
    </source>
</reference>
<dbReference type="EMBL" id="JASNQZ010000012">
    <property type="protein sequence ID" value="KAL0950384.1"/>
    <property type="molecule type" value="Genomic_DNA"/>
</dbReference>